<protein>
    <recommendedName>
        <fullName evidence="4">t-SNARE coiled-coil homology domain-containing protein</fullName>
    </recommendedName>
</protein>
<dbReference type="EMBL" id="MGEQ01000002">
    <property type="protein sequence ID" value="OGL87939.1"/>
    <property type="molecule type" value="Genomic_DNA"/>
</dbReference>
<keyword evidence="1" id="KW-0175">Coiled coil</keyword>
<evidence type="ECO:0000313" key="3">
    <source>
        <dbReference type="Proteomes" id="UP000176593"/>
    </source>
</evidence>
<evidence type="ECO:0008006" key="4">
    <source>
        <dbReference type="Google" id="ProtNLM"/>
    </source>
</evidence>
<feature type="coiled-coil region" evidence="1">
    <location>
        <begin position="8"/>
        <end position="53"/>
    </location>
</feature>
<comment type="caution">
    <text evidence="2">The sequence shown here is derived from an EMBL/GenBank/DDBJ whole genome shotgun (WGS) entry which is preliminary data.</text>
</comment>
<dbReference type="AlphaFoldDB" id="A0A1F7VBR7"/>
<reference evidence="2 3" key="1">
    <citation type="journal article" date="2016" name="Nat. Commun.">
        <title>Thousands of microbial genomes shed light on interconnected biogeochemical processes in an aquifer system.</title>
        <authorList>
            <person name="Anantharaman K."/>
            <person name="Brown C.T."/>
            <person name="Hug L.A."/>
            <person name="Sharon I."/>
            <person name="Castelle C.J."/>
            <person name="Probst A.J."/>
            <person name="Thomas B.C."/>
            <person name="Singh A."/>
            <person name="Wilkins M.J."/>
            <person name="Karaoz U."/>
            <person name="Brodie E.L."/>
            <person name="Williams K.H."/>
            <person name="Hubbard S.S."/>
            <person name="Banfield J.F."/>
        </authorList>
    </citation>
    <scope>NUCLEOTIDE SEQUENCE [LARGE SCALE GENOMIC DNA]</scope>
</reference>
<sequence length="131" mass="15405">MKKATVTLESLDKKIDSVEFTVESLDKKIETSIASLNKKIDSVEFTVESLDKRIDRLDLNFHDFADFIRENMMLRNETQEYIDDRIETKFSKYTSDQLEFQDNIGKRCENVEHETLALHHRVVLVEKHIGI</sequence>
<organism evidence="2 3">
    <name type="scientific">Candidatus Uhrbacteria bacterium RIFCSPLOWO2_02_FULL_48_18</name>
    <dbReference type="NCBI Taxonomy" id="1802408"/>
    <lineage>
        <taxon>Bacteria</taxon>
        <taxon>Candidatus Uhriibacteriota</taxon>
    </lineage>
</organism>
<proteinExistence type="predicted"/>
<dbReference type="Gene3D" id="3.90.20.10">
    <property type="match status" value="1"/>
</dbReference>
<dbReference type="Proteomes" id="UP000176593">
    <property type="component" value="Unassembled WGS sequence"/>
</dbReference>
<evidence type="ECO:0000256" key="1">
    <source>
        <dbReference type="SAM" id="Coils"/>
    </source>
</evidence>
<name>A0A1F7VBR7_9BACT</name>
<evidence type="ECO:0000313" key="2">
    <source>
        <dbReference type="EMBL" id="OGL87939.1"/>
    </source>
</evidence>
<gene>
    <name evidence="2" type="ORF">A3I41_02415</name>
</gene>
<accession>A0A1F7VBR7</accession>